<keyword evidence="1" id="KW-0732">Signal</keyword>
<dbReference type="STRING" id="1802701.A3A33_02980"/>
<comment type="caution">
    <text evidence="2">The sequence shown here is derived from an EMBL/GenBank/DDBJ whole genome shotgun (WGS) entry which is preliminary data.</text>
</comment>
<evidence type="ECO:0000256" key="1">
    <source>
        <dbReference type="SAM" id="SignalP"/>
    </source>
</evidence>
<name>A0A1F8GSM4_9BACT</name>
<evidence type="ECO:0000313" key="3">
    <source>
        <dbReference type="Proteomes" id="UP000179047"/>
    </source>
</evidence>
<feature type="chain" id="PRO_5009535669" description="DUF5666 domain-containing protein" evidence="1">
    <location>
        <begin position="28"/>
        <end position="371"/>
    </location>
</feature>
<dbReference type="Proteomes" id="UP000179047">
    <property type="component" value="Unassembled WGS sequence"/>
</dbReference>
<gene>
    <name evidence="2" type="ORF">A3A33_02980</name>
</gene>
<dbReference type="EMBL" id="MGKP01000017">
    <property type="protein sequence ID" value="OGN28427.1"/>
    <property type="molecule type" value="Genomic_DNA"/>
</dbReference>
<feature type="signal peptide" evidence="1">
    <location>
        <begin position="1"/>
        <end position="27"/>
    </location>
</feature>
<dbReference type="AlphaFoldDB" id="A0A1F8GSM4"/>
<sequence>MNTSFLKVPFIGVFVAVFAASVGLAHAYVVPGRTDLNIYTDSSGNTTVNRAGTNITNNANGTTSVDYGSRTITTRTDGSVQLNDANGRIITIRNNQDLDAYASTVVQETPAITNIEIKNNRIEVAYRQPARFLGIFGGSLAGTVSVVNGGTVEINLPWYRFLFSKNTASVKSAVVAQLQTGVNNGTLNLDSIGTGTEKNITITAGNSARVITIVSSTVSAQVSVSSPAVTPLPATRTATPGARTVAPVARTATPLPQPGTTIASFVGSWNGRFAPNSVSAAVGCPGGSVSFNVKSDGSFQGPVNIDNLGTAFYGGGSVNNAGSMSGGWSLSGSGSVMQGTINLSGKLLASGTGSGTWNVPGGCSGSYSVNR</sequence>
<accession>A0A1F8GSM4</accession>
<evidence type="ECO:0008006" key="4">
    <source>
        <dbReference type="Google" id="ProtNLM"/>
    </source>
</evidence>
<protein>
    <recommendedName>
        <fullName evidence="4">DUF5666 domain-containing protein</fullName>
    </recommendedName>
</protein>
<proteinExistence type="predicted"/>
<evidence type="ECO:0000313" key="2">
    <source>
        <dbReference type="EMBL" id="OGN28427.1"/>
    </source>
</evidence>
<organism evidence="2 3">
    <name type="scientific">Candidatus Yanofskybacteria bacterium RIFCSPLOWO2_01_FULL_49_25</name>
    <dbReference type="NCBI Taxonomy" id="1802701"/>
    <lineage>
        <taxon>Bacteria</taxon>
        <taxon>Candidatus Yanofskyibacteriota</taxon>
    </lineage>
</organism>
<reference evidence="2 3" key="1">
    <citation type="journal article" date="2016" name="Nat. Commun.">
        <title>Thousands of microbial genomes shed light on interconnected biogeochemical processes in an aquifer system.</title>
        <authorList>
            <person name="Anantharaman K."/>
            <person name="Brown C.T."/>
            <person name="Hug L.A."/>
            <person name="Sharon I."/>
            <person name="Castelle C.J."/>
            <person name="Probst A.J."/>
            <person name="Thomas B.C."/>
            <person name="Singh A."/>
            <person name="Wilkins M.J."/>
            <person name="Karaoz U."/>
            <person name="Brodie E.L."/>
            <person name="Williams K.H."/>
            <person name="Hubbard S.S."/>
            <person name="Banfield J.F."/>
        </authorList>
    </citation>
    <scope>NUCLEOTIDE SEQUENCE [LARGE SCALE GENOMIC DNA]</scope>
</reference>